<dbReference type="EMBL" id="MU866682">
    <property type="protein sequence ID" value="KAK4170975.1"/>
    <property type="molecule type" value="Genomic_DNA"/>
</dbReference>
<reference evidence="2" key="2">
    <citation type="submission" date="2023-05" db="EMBL/GenBank/DDBJ databases">
        <authorList>
            <consortium name="Lawrence Berkeley National Laboratory"/>
            <person name="Steindorff A."/>
            <person name="Hensen N."/>
            <person name="Bonometti L."/>
            <person name="Westerberg I."/>
            <person name="Brannstrom I.O."/>
            <person name="Guillou S."/>
            <person name="Cros-Aarteil S."/>
            <person name="Calhoun S."/>
            <person name="Haridas S."/>
            <person name="Kuo A."/>
            <person name="Mondo S."/>
            <person name="Pangilinan J."/>
            <person name="Riley R."/>
            <person name="Labutti K."/>
            <person name="Andreopoulos B."/>
            <person name="Lipzen A."/>
            <person name="Chen C."/>
            <person name="Yanf M."/>
            <person name="Daum C."/>
            <person name="Ng V."/>
            <person name="Clum A."/>
            <person name="Ohm R."/>
            <person name="Martin F."/>
            <person name="Silar P."/>
            <person name="Natvig D."/>
            <person name="Lalanne C."/>
            <person name="Gautier V."/>
            <person name="Ament-Velasquez S.L."/>
            <person name="Kruys A."/>
            <person name="Hutchinson M.I."/>
            <person name="Powell A.J."/>
            <person name="Barry K."/>
            <person name="Miller A.N."/>
            <person name="Grigoriev I.V."/>
            <person name="Debuchy R."/>
            <person name="Gladieux P."/>
            <person name="Thoren M.H."/>
            <person name="Johannesson H."/>
        </authorList>
    </citation>
    <scope>NUCLEOTIDE SEQUENCE</scope>
    <source>
        <strain evidence="2">CBS 892.96</strain>
    </source>
</reference>
<accession>A0AAN6VX46</accession>
<feature type="region of interest" description="Disordered" evidence="1">
    <location>
        <begin position="1"/>
        <end position="32"/>
    </location>
</feature>
<dbReference type="Proteomes" id="UP001302321">
    <property type="component" value="Unassembled WGS sequence"/>
</dbReference>
<protein>
    <submittedName>
        <fullName evidence="2">Uncharacterized protein</fullName>
    </submittedName>
</protein>
<dbReference type="AlphaFoldDB" id="A0AAN6VX46"/>
<gene>
    <name evidence="2" type="ORF">QBC36DRAFT_340844</name>
</gene>
<comment type="caution">
    <text evidence="2">The sequence shown here is derived from an EMBL/GenBank/DDBJ whole genome shotgun (WGS) entry which is preliminary data.</text>
</comment>
<reference evidence="2" key="1">
    <citation type="journal article" date="2023" name="Mol. Phylogenet. Evol.">
        <title>Genome-scale phylogeny and comparative genomics of the fungal order Sordariales.</title>
        <authorList>
            <person name="Hensen N."/>
            <person name="Bonometti L."/>
            <person name="Westerberg I."/>
            <person name="Brannstrom I.O."/>
            <person name="Guillou S."/>
            <person name="Cros-Aarteil S."/>
            <person name="Calhoun S."/>
            <person name="Haridas S."/>
            <person name="Kuo A."/>
            <person name="Mondo S."/>
            <person name="Pangilinan J."/>
            <person name="Riley R."/>
            <person name="LaButti K."/>
            <person name="Andreopoulos B."/>
            <person name="Lipzen A."/>
            <person name="Chen C."/>
            <person name="Yan M."/>
            <person name="Daum C."/>
            <person name="Ng V."/>
            <person name="Clum A."/>
            <person name="Steindorff A."/>
            <person name="Ohm R.A."/>
            <person name="Martin F."/>
            <person name="Silar P."/>
            <person name="Natvig D.O."/>
            <person name="Lalanne C."/>
            <person name="Gautier V."/>
            <person name="Ament-Velasquez S.L."/>
            <person name="Kruys A."/>
            <person name="Hutchinson M.I."/>
            <person name="Powell A.J."/>
            <person name="Barry K."/>
            <person name="Miller A.N."/>
            <person name="Grigoriev I.V."/>
            <person name="Debuchy R."/>
            <person name="Gladieux P."/>
            <person name="Hiltunen Thoren M."/>
            <person name="Johannesson H."/>
        </authorList>
    </citation>
    <scope>NUCLEOTIDE SEQUENCE</scope>
    <source>
        <strain evidence="2">CBS 892.96</strain>
    </source>
</reference>
<name>A0AAN6VX46_9PEZI</name>
<evidence type="ECO:0000256" key="1">
    <source>
        <dbReference type="SAM" id="MobiDB-lite"/>
    </source>
</evidence>
<organism evidence="2 3">
    <name type="scientific">Triangularia setosa</name>
    <dbReference type="NCBI Taxonomy" id="2587417"/>
    <lineage>
        <taxon>Eukaryota</taxon>
        <taxon>Fungi</taxon>
        <taxon>Dikarya</taxon>
        <taxon>Ascomycota</taxon>
        <taxon>Pezizomycotina</taxon>
        <taxon>Sordariomycetes</taxon>
        <taxon>Sordariomycetidae</taxon>
        <taxon>Sordariales</taxon>
        <taxon>Podosporaceae</taxon>
        <taxon>Triangularia</taxon>
    </lineage>
</organism>
<evidence type="ECO:0000313" key="2">
    <source>
        <dbReference type="EMBL" id="KAK4170975.1"/>
    </source>
</evidence>
<evidence type="ECO:0000313" key="3">
    <source>
        <dbReference type="Proteomes" id="UP001302321"/>
    </source>
</evidence>
<sequence>MFAPSSGYDHLQRHQIDRAMNPPYYSNRAGVRGKRTSGPSTCTCRCEYKPSTPSTMFTVSPPPPARRRGCGRTLPACPNCRRQGQESGMTSWHRGNDGRLVARGGHQRGILSVRSRKVDLANKRAGHHPVKKHSFILSLPRGLSLARLVRGDKSCYRQSELFFSCSLFHLTSVSTAVQNNSVLSIIYQKMAISPSASRSPFQTVKIWK</sequence>
<keyword evidence="3" id="KW-1185">Reference proteome</keyword>
<proteinExistence type="predicted"/>